<proteinExistence type="predicted"/>
<dbReference type="Proteomes" id="UP000790787">
    <property type="component" value="Chromosome 13"/>
</dbReference>
<organism evidence="1 2">
    <name type="scientific">Nicotiana tabacum</name>
    <name type="common">Common tobacco</name>
    <dbReference type="NCBI Taxonomy" id="4097"/>
    <lineage>
        <taxon>Eukaryota</taxon>
        <taxon>Viridiplantae</taxon>
        <taxon>Streptophyta</taxon>
        <taxon>Embryophyta</taxon>
        <taxon>Tracheophyta</taxon>
        <taxon>Spermatophyta</taxon>
        <taxon>Magnoliopsida</taxon>
        <taxon>eudicotyledons</taxon>
        <taxon>Gunneridae</taxon>
        <taxon>Pentapetalae</taxon>
        <taxon>asterids</taxon>
        <taxon>lamiids</taxon>
        <taxon>Solanales</taxon>
        <taxon>Solanaceae</taxon>
        <taxon>Nicotianoideae</taxon>
        <taxon>Nicotianeae</taxon>
        <taxon>Nicotiana</taxon>
    </lineage>
</organism>
<name>A0AC58SJ96_TOBAC</name>
<reference evidence="1" key="1">
    <citation type="journal article" date="2014" name="Nat. Commun.">
        <title>The tobacco genome sequence and its comparison with those of tomato and potato.</title>
        <authorList>
            <person name="Sierro N."/>
            <person name="Battey J.N."/>
            <person name="Ouadi S."/>
            <person name="Bakaher N."/>
            <person name="Bovet L."/>
            <person name="Willig A."/>
            <person name="Goepfert S."/>
            <person name="Peitsch M.C."/>
            <person name="Ivanov N.V."/>
        </authorList>
    </citation>
    <scope>NUCLEOTIDE SEQUENCE [LARGE SCALE GENOMIC DNA]</scope>
</reference>
<evidence type="ECO:0000313" key="2">
    <source>
        <dbReference type="RefSeq" id="XP_075085058.1"/>
    </source>
</evidence>
<gene>
    <name evidence="2" type="primary">LOC142168295</name>
</gene>
<evidence type="ECO:0000313" key="1">
    <source>
        <dbReference type="Proteomes" id="UP000790787"/>
    </source>
</evidence>
<sequence>MYYVNGLKYILLSVSQICDKGNKVEFLSKTCTATNLVTCEVILLEKRFKNICVAYFESLNNGDLTCLSTVDDNAELWHRRLGHASFILLKELVKKYLVHRLPKSCFKDHKVCNACVKGKQVRSSFKPNKEVSTSRPIDILYMDMC</sequence>
<reference evidence="2" key="2">
    <citation type="submission" date="2025-08" db="UniProtKB">
        <authorList>
            <consortium name="RefSeq"/>
        </authorList>
    </citation>
    <scope>IDENTIFICATION</scope>
    <source>
        <tissue evidence="2">Leaf</tissue>
    </source>
</reference>
<dbReference type="RefSeq" id="XP_075085058.1">
    <property type="nucleotide sequence ID" value="XM_075228957.1"/>
</dbReference>
<protein>
    <submittedName>
        <fullName evidence="2">Mitochondrial protein AtMg00300</fullName>
    </submittedName>
</protein>
<accession>A0AC58SJ96</accession>
<keyword evidence="1" id="KW-1185">Reference proteome</keyword>